<dbReference type="InterPro" id="IPR044524">
    <property type="entry name" value="Isoase_HisA-like"/>
</dbReference>
<dbReference type="InterPro" id="IPR011060">
    <property type="entry name" value="RibuloseP-bd_barrel"/>
</dbReference>
<dbReference type="PANTHER" id="PTHR43090">
    <property type="entry name" value="1-(5-PHOSPHORIBOSYL)-5-[(5-PHOSPHORIBOSYLAMINO)METHYLIDENEAMINO] IMIDAZOLE-4-CARBOXAMIDE ISOMERASE"/>
    <property type="match status" value="1"/>
</dbReference>
<dbReference type="FunFam" id="3.20.20.70:FF:000009">
    <property type="entry name" value="1-(5-phosphoribosyl)-5-[(5-phosphoribosylamino)methylideneamino] imidazole-4-carboxamide isomerase"/>
    <property type="match status" value="1"/>
</dbReference>
<keyword evidence="8 12" id="KW-0028">Amino-acid biosynthesis</keyword>
<dbReference type="InterPro" id="IPR023016">
    <property type="entry name" value="HisA/PriA"/>
</dbReference>
<dbReference type="GO" id="GO:0005737">
    <property type="term" value="C:cytoplasm"/>
    <property type="evidence" value="ECO:0007669"/>
    <property type="project" value="UniProtKB-SubCell"/>
</dbReference>
<evidence type="ECO:0000256" key="13">
    <source>
        <dbReference type="RuleBase" id="RU003657"/>
    </source>
</evidence>
<dbReference type="RefSeq" id="WP_126826826.1">
    <property type="nucleotide sequence ID" value="NZ_JBHLWU010000004.1"/>
</dbReference>
<comment type="similarity">
    <text evidence="4 12 13">Belongs to the HisA/HisF family.</text>
</comment>
<dbReference type="EMBL" id="NGJZ01000005">
    <property type="protein sequence ID" value="RSU05886.1"/>
    <property type="molecule type" value="Genomic_DNA"/>
</dbReference>
<evidence type="ECO:0000256" key="11">
    <source>
        <dbReference type="ARBA" id="ARBA00030547"/>
    </source>
</evidence>
<evidence type="ECO:0000256" key="12">
    <source>
        <dbReference type="HAMAP-Rule" id="MF_01014"/>
    </source>
</evidence>
<dbReference type="AlphaFoldDB" id="A0A430AEL7"/>
<dbReference type="UniPathway" id="UPA00031">
    <property type="reaction ID" value="UER00009"/>
</dbReference>
<dbReference type="InterPro" id="IPR006062">
    <property type="entry name" value="His_biosynth"/>
</dbReference>
<evidence type="ECO:0000256" key="7">
    <source>
        <dbReference type="ARBA" id="ARBA00022490"/>
    </source>
</evidence>
<evidence type="ECO:0000313" key="15">
    <source>
        <dbReference type="EMBL" id="RSU05886.1"/>
    </source>
</evidence>
<evidence type="ECO:0000313" key="16">
    <source>
        <dbReference type="Proteomes" id="UP000288669"/>
    </source>
</evidence>
<dbReference type="Gene3D" id="3.20.20.70">
    <property type="entry name" value="Aldolase class I"/>
    <property type="match status" value="1"/>
</dbReference>
<dbReference type="EC" id="5.3.1.16" evidence="5 12"/>
<dbReference type="GO" id="GO:0000162">
    <property type="term" value="P:L-tryptophan biosynthetic process"/>
    <property type="evidence" value="ECO:0007669"/>
    <property type="project" value="TreeGrafter"/>
</dbReference>
<evidence type="ECO:0000256" key="6">
    <source>
        <dbReference type="ARBA" id="ARBA00018464"/>
    </source>
</evidence>
<feature type="active site" description="Proton acceptor" evidence="12">
    <location>
        <position position="8"/>
    </location>
</feature>
<evidence type="ECO:0000256" key="9">
    <source>
        <dbReference type="ARBA" id="ARBA00023102"/>
    </source>
</evidence>
<feature type="active site" description="Proton donor" evidence="12">
    <location>
        <position position="129"/>
    </location>
</feature>
<evidence type="ECO:0000256" key="3">
    <source>
        <dbReference type="ARBA" id="ARBA00005133"/>
    </source>
</evidence>
<sequence length="237" mass="25991">MNILPAIDLRDGKCVRLYQGDFSKETIVNENPVVQAKEFERKGLKYLHVVDLDGALAGRAVNAQVIKDIKKSTTLKMEVGGGIHSFEQIEAYVNAGIDRVIIGSKALTDPQFVRQAVKLYGDKIAVGIDAKEGYVATRGWKEVSQVHFLTFAKEVQKIGVQTIIYTDIAKDGTLSGPNLADYRTLKQTVKMQIIASGGVSKLADLLELKKLNLYGAIVGKAYYSGNITAKQMKEVEV</sequence>
<accession>A0A430AEL7</accession>
<dbReference type="GO" id="GO:0000105">
    <property type="term" value="P:L-histidine biosynthetic process"/>
    <property type="evidence" value="ECO:0007669"/>
    <property type="project" value="UniProtKB-UniRule"/>
</dbReference>
<dbReference type="Proteomes" id="UP000288669">
    <property type="component" value="Unassembled WGS sequence"/>
</dbReference>
<name>A0A430AEL7_9ENTE</name>
<reference evidence="15 16" key="1">
    <citation type="submission" date="2017-05" db="EMBL/GenBank/DDBJ databases">
        <title>Vagococcus spp. assemblies.</title>
        <authorList>
            <person name="Gulvik C.A."/>
        </authorList>
    </citation>
    <scope>NUCLEOTIDE SEQUENCE [LARGE SCALE GENOMIC DNA]</scope>
    <source>
        <strain evidence="15 16">DSM 24756</strain>
    </source>
</reference>
<evidence type="ECO:0000256" key="2">
    <source>
        <dbReference type="ARBA" id="ARBA00004496"/>
    </source>
</evidence>
<dbReference type="Pfam" id="PF00977">
    <property type="entry name" value="His_biosynth"/>
    <property type="match status" value="1"/>
</dbReference>
<comment type="subcellular location">
    <subcellularLocation>
        <location evidence="2 12 14">Cytoplasm</location>
    </subcellularLocation>
</comment>
<dbReference type="InterPro" id="IPR013785">
    <property type="entry name" value="Aldolase_TIM"/>
</dbReference>
<proteinExistence type="inferred from homology"/>
<evidence type="ECO:0000256" key="5">
    <source>
        <dbReference type="ARBA" id="ARBA00012550"/>
    </source>
</evidence>
<keyword evidence="10 12" id="KW-0413">Isomerase</keyword>
<keyword evidence="9 12" id="KW-0368">Histidine biosynthesis</keyword>
<keyword evidence="16" id="KW-1185">Reference proteome</keyword>
<evidence type="ECO:0000256" key="10">
    <source>
        <dbReference type="ARBA" id="ARBA00023235"/>
    </source>
</evidence>
<evidence type="ECO:0000256" key="14">
    <source>
        <dbReference type="RuleBase" id="RU003658"/>
    </source>
</evidence>
<dbReference type="NCBIfam" id="TIGR00007">
    <property type="entry name" value="1-(5-phosphoribosyl)-5-[(5-phosphoribosylamino)methylideneamino]imidazole-4-carboxamide isomerase"/>
    <property type="match status" value="1"/>
</dbReference>
<keyword evidence="7 12" id="KW-0963">Cytoplasm</keyword>
<dbReference type="GO" id="GO:0003949">
    <property type="term" value="F:1-(5-phosphoribosyl)-5-[(5-phosphoribosylamino)methylideneamino]imidazole-4-carboxamide isomerase activity"/>
    <property type="evidence" value="ECO:0007669"/>
    <property type="project" value="UniProtKB-UniRule"/>
</dbReference>
<evidence type="ECO:0000256" key="8">
    <source>
        <dbReference type="ARBA" id="ARBA00022605"/>
    </source>
</evidence>
<protein>
    <recommendedName>
        <fullName evidence="6 12">1-(5-phosphoribosyl)-5-[(5-phosphoribosylamino)methylideneamino] imidazole-4-carboxamide isomerase</fullName>
        <ecNumber evidence="5 12">5.3.1.16</ecNumber>
    </recommendedName>
    <alternativeName>
        <fullName evidence="11 12">Phosphoribosylformimino-5-aminoimidazole carboxamide ribotide isomerase</fullName>
    </alternativeName>
</protein>
<gene>
    <name evidence="12" type="primary">hisA</name>
    <name evidence="15" type="ORF">CBF30_11270</name>
</gene>
<evidence type="ECO:0000256" key="1">
    <source>
        <dbReference type="ARBA" id="ARBA00000901"/>
    </source>
</evidence>
<dbReference type="InterPro" id="IPR006063">
    <property type="entry name" value="HisA_bact_arch"/>
</dbReference>
<organism evidence="15 16">
    <name type="scientific">Vagococcus entomophilus</name>
    <dbReference type="NCBI Taxonomy" id="1160095"/>
    <lineage>
        <taxon>Bacteria</taxon>
        <taxon>Bacillati</taxon>
        <taxon>Bacillota</taxon>
        <taxon>Bacilli</taxon>
        <taxon>Lactobacillales</taxon>
        <taxon>Enterococcaceae</taxon>
        <taxon>Vagococcus</taxon>
    </lineage>
</organism>
<dbReference type="SUPFAM" id="SSF51366">
    <property type="entry name" value="Ribulose-phoshate binding barrel"/>
    <property type="match status" value="1"/>
</dbReference>
<comment type="caution">
    <text evidence="15">The sequence shown here is derived from an EMBL/GenBank/DDBJ whole genome shotgun (WGS) entry which is preliminary data.</text>
</comment>
<comment type="pathway">
    <text evidence="3 12 14">Amino-acid biosynthesis; L-histidine biosynthesis; L-histidine from 5-phospho-alpha-D-ribose 1-diphosphate: step 4/9.</text>
</comment>
<evidence type="ECO:0000256" key="4">
    <source>
        <dbReference type="ARBA" id="ARBA00009667"/>
    </source>
</evidence>
<dbReference type="HAMAP" id="MF_01014">
    <property type="entry name" value="HisA"/>
    <property type="match status" value="1"/>
</dbReference>
<dbReference type="OrthoDB" id="9807749at2"/>
<dbReference type="PANTHER" id="PTHR43090:SF2">
    <property type="entry name" value="1-(5-PHOSPHORIBOSYL)-5-[(5-PHOSPHORIBOSYLAMINO)METHYLIDENEAMINO] IMIDAZOLE-4-CARBOXAMIDE ISOMERASE"/>
    <property type="match status" value="1"/>
</dbReference>
<comment type="catalytic activity">
    <reaction evidence="1 12 14">
        <text>1-(5-phospho-beta-D-ribosyl)-5-[(5-phospho-beta-D-ribosylamino)methylideneamino]imidazole-4-carboxamide = 5-[(5-phospho-1-deoxy-D-ribulos-1-ylimino)methylamino]-1-(5-phospho-beta-D-ribosyl)imidazole-4-carboxamide</text>
        <dbReference type="Rhea" id="RHEA:15469"/>
        <dbReference type="ChEBI" id="CHEBI:58435"/>
        <dbReference type="ChEBI" id="CHEBI:58525"/>
        <dbReference type="EC" id="5.3.1.16"/>
    </reaction>
</comment>
<dbReference type="CDD" id="cd04732">
    <property type="entry name" value="HisA"/>
    <property type="match status" value="1"/>
</dbReference>